<dbReference type="EMBL" id="CP059399">
    <property type="protein sequence ID" value="QLY33792.1"/>
    <property type="molecule type" value="Genomic_DNA"/>
</dbReference>
<comment type="similarity">
    <text evidence="1">Belongs to the LysR transcriptional regulatory family.</text>
</comment>
<keyword evidence="4" id="KW-0010">Activator</keyword>
<dbReference type="PANTHER" id="PTHR30346:SF0">
    <property type="entry name" value="HCA OPERON TRANSCRIPTIONAL ACTIVATOR HCAR"/>
    <property type="match status" value="1"/>
</dbReference>
<dbReference type="InterPro" id="IPR036390">
    <property type="entry name" value="WH_DNA-bd_sf"/>
</dbReference>
<dbReference type="InterPro" id="IPR000847">
    <property type="entry name" value="LysR_HTH_N"/>
</dbReference>
<evidence type="ECO:0000256" key="4">
    <source>
        <dbReference type="ARBA" id="ARBA00023159"/>
    </source>
</evidence>
<name>A0A7D6VDA0_9NOCA</name>
<evidence type="ECO:0000256" key="5">
    <source>
        <dbReference type="ARBA" id="ARBA00023163"/>
    </source>
</evidence>
<dbReference type="PANTHER" id="PTHR30346">
    <property type="entry name" value="TRANSCRIPTIONAL DUAL REGULATOR HCAR-RELATED"/>
    <property type="match status" value="1"/>
</dbReference>
<dbReference type="KEGG" id="nhu:H0264_17520"/>
<dbReference type="InterPro" id="IPR036388">
    <property type="entry name" value="WH-like_DNA-bd_sf"/>
</dbReference>
<dbReference type="SUPFAM" id="SSF53850">
    <property type="entry name" value="Periplasmic binding protein-like II"/>
    <property type="match status" value="1"/>
</dbReference>
<dbReference type="Proteomes" id="UP000515512">
    <property type="component" value="Chromosome"/>
</dbReference>
<evidence type="ECO:0000313" key="8">
    <source>
        <dbReference type="Proteomes" id="UP000515512"/>
    </source>
</evidence>
<dbReference type="FunFam" id="1.10.10.10:FF:000001">
    <property type="entry name" value="LysR family transcriptional regulator"/>
    <property type="match status" value="1"/>
</dbReference>
<reference evidence="7 8" key="1">
    <citation type="submission" date="2020-07" db="EMBL/GenBank/DDBJ databases">
        <authorList>
            <person name="Zhuang K."/>
            <person name="Ran Y."/>
        </authorList>
    </citation>
    <scope>NUCLEOTIDE SEQUENCE [LARGE SCALE GENOMIC DNA]</scope>
    <source>
        <strain evidence="7 8">WCH-YHL-001</strain>
    </source>
</reference>
<keyword evidence="8" id="KW-1185">Reference proteome</keyword>
<keyword evidence="5" id="KW-0804">Transcription</keyword>
<evidence type="ECO:0000256" key="1">
    <source>
        <dbReference type="ARBA" id="ARBA00009437"/>
    </source>
</evidence>
<keyword evidence="3" id="KW-0238">DNA-binding</keyword>
<dbReference type="Pfam" id="PF03466">
    <property type="entry name" value="LysR_substrate"/>
    <property type="match status" value="1"/>
</dbReference>
<evidence type="ECO:0000256" key="2">
    <source>
        <dbReference type="ARBA" id="ARBA00023015"/>
    </source>
</evidence>
<proteinExistence type="inferred from homology"/>
<dbReference type="RefSeq" id="WP_181584956.1">
    <property type="nucleotide sequence ID" value="NZ_CP059399.1"/>
</dbReference>
<gene>
    <name evidence="7" type="ORF">H0264_17520</name>
</gene>
<dbReference type="InterPro" id="IPR005119">
    <property type="entry name" value="LysR_subst-bd"/>
</dbReference>
<dbReference type="GO" id="GO:0003700">
    <property type="term" value="F:DNA-binding transcription factor activity"/>
    <property type="evidence" value="ECO:0007669"/>
    <property type="project" value="InterPro"/>
</dbReference>
<organism evidence="7 8">
    <name type="scientific">Nocardia huaxiensis</name>
    <dbReference type="NCBI Taxonomy" id="2755382"/>
    <lineage>
        <taxon>Bacteria</taxon>
        <taxon>Bacillati</taxon>
        <taxon>Actinomycetota</taxon>
        <taxon>Actinomycetes</taxon>
        <taxon>Mycobacteriales</taxon>
        <taxon>Nocardiaceae</taxon>
        <taxon>Nocardia</taxon>
    </lineage>
</organism>
<dbReference type="PRINTS" id="PR00039">
    <property type="entry name" value="HTHLYSR"/>
</dbReference>
<evidence type="ECO:0000259" key="6">
    <source>
        <dbReference type="PROSITE" id="PS50931"/>
    </source>
</evidence>
<evidence type="ECO:0000256" key="3">
    <source>
        <dbReference type="ARBA" id="ARBA00023125"/>
    </source>
</evidence>
<dbReference type="Gene3D" id="3.40.190.10">
    <property type="entry name" value="Periplasmic binding protein-like II"/>
    <property type="match status" value="2"/>
</dbReference>
<dbReference type="Gene3D" id="1.10.10.10">
    <property type="entry name" value="Winged helix-like DNA-binding domain superfamily/Winged helix DNA-binding domain"/>
    <property type="match status" value="1"/>
</dbReference>
<feature type="domain" description="HTH lysR-type" evidence="6">
    <location>
        <begin position="1"/>
        <end position="59"/>
    </location>
</feature>
<sequence>MLERLELEAFLTLAEELHFGRTAERLHVSTGRISQTIRALERRLGAQLFERTSRTVTLTPVGKQLRDDLLPAYRQISAGLNAASLGSTARKVLTVGFSAPWCGNLMVRAADLMRIRYPDSIVNVEEIQLTDPLGRMRSGAVDLQLTEFPISEPDITTGPILFSEPRSLLVPVDHPFAQRDSVDLEDLGDAILITLNDELIPRYWMDYYFPRRTPAGRPVPQGPATNFWPEVLVHVNAGVGVSTVSARAEQFHSGPGMVFVPFRDAPPIDYGLMWPTDTKNPLVRPFLDLVQEAATPA</sequence>
<dbReference type="GO" id="GO:0032993">
    <property type="term" value="C:protein-DNA complex"/>
    <property type="evidence" value="ECO:0007669"/>
    <property type="project" value="TreeGrafter"/>
</dbReference>
<protein>
    <submittedName>
        <fullName evidence="7">LysR family transcriptional regulator</fullName>
    </submittedName>
</protein>
<dbReference type="AlphaFoldDB" id="A0A7D6VDA0"/>
<dbReference type="Pfam" id="PF00126">
    <property type="entry name" value="HTH_1"/>
    <property type="match status" value="1"/>
</dbReference>
<accession>A0A7D6VDA0</accession>
<dbReference type="PROSITE" id="PS50931">
    <property type="entry name" value="HTH_LYSR"/>
    <property type="match status" value="1"/>
</dbReference>
<evidence type="ECO:0000313" key="7">
    <source>
        <dbReference type="EMBL" id="QLY33792.1"/>
    </source>
</evidence>
<keyword evidence="2" id="KW-0805">Transcription regulation</keyword>
<dbReference type="GO" id="GO:0003677">
    <property type="term" value="F:DNA binding"/>
    <property type="evidence" value="ECO:0007669"/>
    <property type="project" value="UniProtKB-KW"/>
</dbReference>
<dbReference type="SUPFAM" id="SSF46785">
    <property type="entry name" value="Winged helix' DNA-binding domain"/>
    <property type="match status" value="1"/>
</dbReference>